<keyword evidence="5" id="KW-0406">Ion transport</keyword>
<dbReference type="OMA" id="VWNASEW"/>
<dbReference type="GeneTree" id="ENSGT00940000154617"/>
<dbReference type="SUPFAM" id="SSF63712">
    <property type="entry name" value="Nicotinic receptor ligand binding domain-like"/>
    <property type="match status" value="1"/>
</dbReference>
<reference evidence="12" key="2">
    <citation type="submission" date="2025-09" db="UniProtKB">
        <authorList>
            <consortium name="Ensembl"/>
        </authorList>
    </citation>
    <scope>IDENTIFICATION</scope>
</reference>
<evidence type="ECO:0000256" key="7">
    <source>
        <dbReference type="ARBA" id="ARBA00023170"/>
    </source>
</evidence>
<dbReference type="Pfam" id="PF02931">
    <property type="entry name" value="Neur_chan_LBD"/>
    <property type="match status" value="1"/>
</dbReference>
<dbReference type="PANTHER" id="PTHR18945">
    <property type="entry name" value="NEUROTRANSMITTER GATED ION CHANNEL"/>
    <property type="match status" value="1"/>
</dbReference>
<keyword evidence="4" id="KW-0770">Synapse</keyword>
<dbReference type="Ensembl" id="ENSNNAT00000008589.1">
    <property type="protein sequence ID" value="ENSNNAP00000008195.1"/>
    <property type="gene ID" value="ENSNNAG00000005491.1"/>
</dbReference>
<keyword evidence="1" id="KW-0813">Transport</keyword>
<organism evidence="12 13">
    <name type="scientific">Naja naja</name>
    <name type="common">Indian cobra</name>
    <dbReference type="NCBI Taxonomy" id="35670"/>
    <lineage>
        <taxon>Eukaryota</taxon>
        <taxon>Metazoa</taxon>
        <taxon>Chordata</taxon>
        <taxon>Craniata</taxon>
        <taxon>Vertebrata</taxon>
        <taxon>Euteleostomi</taxon>
        <taxon>Lepidosauria</taxon>
        <taxon>Squamata</taxon>
        <taxon>Bifurcata</taxon>
        <taxon>Unidentata</taxon>
        <taxon>Episquamata</taxon>
        <taxon>Toxicofera</taxon>
        <taxon>Serpentes</taxon>
        <taxon>Colubroidea</taxon>
        <taxon>Elapidae</taxon>
        <taxon>Elapinae</taxon>
        <taxon>Naja</taxon>
    </lineage>
</organism>
<sequence length="132" mass="15442">FKGSKGGLDTSLLMSLSSLPVSLQGEYQRKLYRELLKNYNPLERPVANDSQPLTVSFSLSLRQIMDVDEKNQVLTTNVWLRMHWTDYYLQWNTSEYPGVKNVRFPAGQIWKPDILLYNRNLPLVCKIYLRCL</sequence>
<dbReference type="Gene3D" id="2.70.170.10">
    <property type="entry name" value="Neurotransmitter-gated ion-channel ligand-binding domain"/>
    <property type="match status" value="1"/>
</dbReference>
<protein>
    <recommendedName>
        <fullName evidence="11">Neurotransmitter-gated ion-channel ligand-binding domain-containing protein</fullName>
    </recommendedName>
</protein>
<evidence type="ECO:0000256" key="4">
    <source>
        <dbReference type="ARBA" id="ARBA00023018"/>
    </source>
</evidence>
<evidence type="ECO:0000256" key="9">
    <source>
        <dbReference type="ARBA" id="ARBA00023303"/>
    </source>
</evidence>
<keyword evidence="2" id="KW-1003">Cell membrane</keyword>
<dbReference type="OrthoDB" id="5975154at2759"/>
<evidence type="ECO:0000256" key="1">
    <source>
        <dbReference type="ARBA" id="ARBA00022448"/>
    </source>
</evidence>
<evidence type="ECO:0000256" key="3">
    <source>
        <dbReference type="ARBA" id="ARBA00022692"/>
    </source>
</evidence>
<keyword evidence="7" id="KW-0675">Receptor</keyword>
<dbReference type="GO" id="GO:0004888">
    <property type="term" value="F:transmembrane signaling receptor activity"/>
    <property type="evidence" value="ECO:0007669"/>
    <property type="project" value="InterPro"/>
</dbReference>
<keyword evidence="9" id="KW-0407">Ion channel</keyword>
<evidence type="ECO:0000259" key="11">
    <source>
        <dbReference type="Pfam" id="PF02931"/>
    </source>
</evidence>
<dbReference type="AlphaFoldDB" id="A0A8C6VN48"/>
<name>A0A8C6VN48_NAJNA</name>
<feature type="domain" description="Neurotransmitter-gated ion-channel ligand-binding" evidence="11">
    <location>
        <begin position="29"/>
        <end position="119"/>
    </location>
</feature>
<dbReference type="InterPro" id="IPR006201">
    <property type="entry name" value="Neur_channel"/>
</dbReference>
<keyword evidence="6" id="KW-0472">Membrane</keyword>
<dbReference type="PRINTS" id="PR00252">
    <property type="entry name" value="NRIONCHANNEL"/>
</dbReference>
<dbReference type="PRINTS" id="PR00254">
    <property type="entry name" value="NICOTINICR"/>
</dbReference>
<dbReference type="GO" id="GO:0045211">
    <property type="term" value="C:postsynaptic membrane"/>
    <property type="evidence" value="ECO:0007669"/>
    <property type="project" value="InterPro"/>
</dbReference>
<dbReference type="InterPro" id="IPR002394">
    <property type="entry name" value="Nicotinic_acetylcholine_rcpt"/>
</dbReference>
<evidence type="ECO:0000256" key="6">
    <source>
        <dbReference type="ARBA" id="ARBA00023136"/>
    </source>
</evidence>
<dbReference type="InterPro" id="IPR006202">
    <property type="entry name" value="Neur_chan_lig-bd"/>
</dbReference>
<dbReference type="Proteomes" id="UP000694559">
    <property type="component" value="Unplaced"/>
</dbReference>
<proteinExistence type="predicted"/>
<evidence type="ECO:0000256" key="2">
    <source>
        <dbReference type="ARBA" id="ARBA00022475"/>
    </source>
</evidence>
<keyword evidence="3" id="KW-0812">Transmembrane</keyword>
<evidence type="ECO:0000256" key="5">
    <source>
        <dbReference type="ARBA" id="ARBA00023065"/>
    </source>
</evidence>
<accession>A0A8C6VN48</accession>
<reference evidence="12" key="1">
    <citation type="submission" date="2025-08" db="UniProtKB">
        <authorList>
            <consortium name="Ensembl"/>
        </authorList>
    </citation>
    <scope>IDENTIFICATION</scope>
</reference>
<evidence type="ECO:0000256" key="10">
    <source>
        <dbReference type="ARBA" id="ARBA00034099"/>
    </source>
</evidence>
<evidence type="ECO:0000256" key="8">
    <source>
        <dbReference type="ARBA" id="ARBA00023286"/>
    </source>
</evidence>
<evidence type="ECO:0000313" key="13">
    <source>
        <dbReference type="Proteomes" id="UP000694559"/>
    </source>
</evidence>
<keyword evidence="13" id="KW-1185">Reference proteome</keyword>
<comment type="subcellular location">
    <subcellularLocation>
        <location evidence="10">Synaptic cell membrane</location>
        <topology evidence="10">Multi-pass membrane protein</topology>
    </subcellularLocation>
</comment>
<dbReference type="InterPro" id="IPR036734">
    <property type="entry name" value="Neur_chan_lig-bd_sf"/>
</dbReference>
<evidence type="ECO:0000313" key="12">
    <source>
        <dbReference type="Ensembl" id="ENSNNAP00000008195.1"/>
    </source>
</evidence>
<dbReference type="GO" id="GO:0022848">
    <property type="term" value="F:acetylcholine-gated monoatomic cation-selective channel activity"/>
    <property type="evidence" value="ECO:0007669"/>
    <property type="project" value="InterPro"/>
</dbReference>
<keyword evidence="8" id="KW-1071">Ligand-gated ion channel</keyword>